<evidence type="ECO:0000313" key="2">
    <source>
        <dbReference type="EnsemblMetazoa" id="CapteP209730"/>
    </source>
</evidence>
<dbReference type="EnsemblMetazoa" id="CapteT209730">
    <property type="protein sequence ID" value="CapteP209730"/>
    <property type="gene ID" value="CapteG209730"/>
</dbReference>
<evidence type="ECO:0000313" key="1">
    <source>
        <dbReference type="EMBL" id="ELT96220.1"/>
    </source>
</evidence>
<dbReference type="HOGENOM" id="CLU_1278705_0_0_1"/>
<protein>
    <recommendedName>
        <fullName evidence="4">Apple domain-containing protein</fullName>
    </recommendedName>
</protein>
<organism evidence="1">
    <name type="scientific">Capitella teleta</name>
    <name type="common">Polychaete worm</name>
    <dbReference type="NCBI Taxonomy" id="283909"/>
    <lineage>
        <taxon>Eukaryota</taxon>
        <taxon>Metazoa</taxon>
        <taxon>Spiralia</taxon>
        <taxon>Lophotrochozoa</taxon>
        <taxon>Annelida</taxon>
        <taxon>Polychaeta</taxon>
        <taxon>Sedentaria</taxon>
        <taxon>Scolecida</taxon>
        <taxon>Capitellidae</taxon>
        <taxon>Capitella</taxon>
    </lineage>
</organism>
<dbReference type="Proteomes" id="UP000014760">
    <property type="component" value="Unassembled WGS sequence"/>
</dbReference>
<dbReference type="EMBL" id="AMQN01002303">
    <property type="status" value="NOT_ANNOTATED_CDS"/>
    <property type="molecule type" value="Genomic_DNA"/>
</dbReference>
<reference evidence="1 3" key="2">
    <citation type="journal article" date="2013" name="Nature">
        <title>Insights into bilaterian evolution from three spiralian genomes.</title>
        <authorList>
            <person name="Simakov O."/>
            <person name="Marletaz F."/>
            <person name="Cho S.J."/>
            <person name="Edsinger-Gonzales E."/>
            <person name="Havlak P."/>
            <person name="Hellsten U."/>
            <person name="Kuo D.H."/>
            <person name="Larsson T."/>
            <person name="Lv J."/>
            <person name="Arendt D."/>
            <person name="Savage R."/>
            <person name="Osoegawa K."/>
            <person name="de Jong P."/>
            <person name="Grimwood J."/>
            <person name="Chapman J.A."/>
            <person name="Shapiro H."/>
            <person name="Aerts A."/>
            <person name="Otillar R.P."/>
            <person name="Terry A.Y."/>
            <person name="Boore J.L."/>
            <person name="Grigoriev I.V."/>
            <person name="Lindberg D.R."/>
            <person name="Seaver E.C."/>
            <person name="Weisblat D.A."/>
            <person name="Putnam N.H."/>
            <person name="Rokhsar D.S."/>
        </authorList>
    </citation>
    <scope>NUCLEOTIDE SEQUENCE</scope>
    <source>
        <strain evidence="1 3">I ESC-2004</strain>
    </source>
</reference>
<name>R7TZ47_CAPTE</name>
<sequence length="216" mass="23884">MLNILYTWQCDCWIDDRLGHSHTFAVDEIQTKSTTASDVTTAGLPDVSTYSTSVTPTDVTSSDDEHSLDSEFAIFTRMNGSDSFLDGYVTIQEGTFPSLAECCVVCRQAAGPKCAEFAIFTRMNGGDSFLDGYVTIQEGTFPSLAECCVVCRQAADPKCAGFNAFWVANSETNRWRCYMKGTFSWETPPTFVAEAKAAFYADSRFVNEIQGEIDWN</sequence>
<dbReference type="AlphaFoldDB" id="R7TZ47"/>
<gene>
    <name evidence="1" type="ORF">CAPTEDRAFT_209730</name>
</gene>
<accession>R7TZ47</accession>
<reference evidence="2" key="3">
    <citation type="submission" date="2015-06" db="UniProtKB">
        <authorList>
            <consortium name="EnsemblMetazoa"/>
        </authorList>
    </citation>
    <scope>IDENTIFICATION</scope>
</reference>
<proteinExistence type="predicted"/>
<dbReference type="EMBL" id="KB308885">
    <property type="protein sequence ID" value="ELT96220.1"/>
    <property type="molecule type" value="Genomic_DNA"/>
</dbReference>
<evidence type="ECO:0008006" key="4">
    <source>
        <dbReference type="Google" id="ProtNLM"/>
    </source>
</evidence>
<keyword evidence="3" id="KW-1185">Reference proteome</keyword>
<reference evidence="3" key="1">
    <citation type="submission" date="2012-12" db="EMBL/GenBank/DDBJ databases">
        <authorList>
            <person name="Hellsten U."/>
            <person name="Grimwood J."/>
            <person name="Chapman J.A."/>
            <person name="Shapiro H."/>
            <person name="Aerts A."/>
            <person name="Otillar R.P."/>
            <person name="Terry A.Y."/>
            <person name="Boore J.L."/>
            <person name="Simakov O."/>
            <person name="Marletaz F."/>
            <person name="Cho S.-J."/>
            <person name="Edsinger-Gonzales E."/>
            <person name="Havlak P."/>
            <person name="Kuo D.-H."/>
            <person name="Larsson T."/>
            <person name="Lv J."/>
            <person name="Arendt D."/>
            <person name="Savage R."/>
            <person name="Osoegawa K."/>
            <person name="de Jong P."/>
            <person name="Lindberg D.R."/>
            <person name="Seaver E.C."/>
            <person name="Weisblat D.A."/>
            <person name="Putnam N.H."/>
            <person name="Grigoriev I.V."/>
            <person name="Rokhsar D.S."/>
        </authorList>
    </citation>
    <scope>NUCLEOTIDE SEQUENCE</scope>
    <source>
        <strain evidence="3">I ESC-2004</strain>
    </source>
</reference>
<evidence type="ECO:0000313" key="3">
    <source>
        <dbReference type="Proteomes" id="UP000014760"/>
    </source>
</evidence>
<dbReference type="EMBL" id="AMQN01002304">
    <property type="status" value="NOT_ANNOTATED_CDS"/>
    <property type="molecule type" value="Genomic_DNA"/>
</dbReference>